<evidence type="ECO:0008006" key="4">
    <source>
        <dbReference type="Google" id="ProtNLM"/>
    </source>
</evidence>
<accession>A0ABU0DY27</accession>
<keyword evidence="3" id="KW-1185">Reference proteome</keyword>
<dbReference type="EMBL" id="JAUSUR010000001">
    <property type="protein sequence ID" value="MDQ0359404.1"/>
    <property type="molecule type" value="Genomic_DNA"/>
</dbReference>
<comment type="caution">
    <text evidence="2">The sequence shown here is derived from an EMBL/GenBank/DDBJ whole genome shotgun (WGS) entry which is preliminary data.</text>
</comment>
<name>A0ABU0DY27_9FIRM</name>
<dbReference type="InterPro" id="IPR029001">
    <property type="entry name" value="ITPase-like_fam"/>
</dbReference>
<organism evidence="2 3">
    <name type="scientific">Breznakia pachnodae</name>
    <dbReference type="NCBI Taxonomy" id="265178"/>
    <lineage>
        <taxon>Bacteria</taxon>
        <taxon>Bacillati</taxon>
        <taxon>Bacillota</taxon>
        <taxon>Erysipelotrichia</taxon>
        <taxon>Erysipelotrichales</taxon>
        <taxon>Erysipelotrichaceae</taxon>
        <taxon>Breznakia</taxon>
    </lineage>
</organism>
<dbReference type="RefSeq" id="WP_307404485.1">
    <property type="nucleotide sequence ID" value="NZ_JAUSUR010000001.1"/>
</dbReference>
<dbReference type="InterPro" id="IPR002637">
    <property type="entry name" value="RdgB/HAM1"/>
</dbReference>
<evidence type="ECO:0000256" key="1">
    <source>
        <dbReference type="ARBA" id="ARBA00022801"/>
    </source>
</evidence>
<reference evidence="2 3" key="1">
    <citation type="submission" date="2023-07" db="EMBL/GenBank/DDBJ databases">
        <title>Genomic Encyclopedia of Type Strains, Phase IV (KMG-IV): sequencing the most valuable type-strain genomes for metagenomic binning, comparative biology and taxonomic classification.</title>
        <authorList>
            <person name="Goeker M."/>
        </authorList>
    </citation>
    <scope>NUCLEOTIDE SEQUENCE [LARGE SCALE GENOMIC DNA]</scope>
    <source>
        <strain evidence="2 3">DSM 16784</strain>
    </source>
</reference>
<dbReference type="SUPFAM" id="SSF52972">
    <property type="entry name" value="ITPase-like"/>
    <property type="match status" value="1"/>
</dbReference>
<dbReference type="Pfam" id="PF01725">
    <property type="entry name" value="Ham1p_like"/>
    <property type="match status" value="1"/>
</dbReference>
<dbReference type="Proteomes" id="UP001230220">
    <property type="component" value="Unassembled WGS sequence"/>
</dbReference>
<evidence type="ECO:0000313" key="2">
    <source>
        <dbReference type="EMBL" id="MDQ0359404.1"/>
    </source>
</evidence>
<evidence type="ECO:0000313" key="3">
    <source>
        <dbReference type="Proteomes" id="UP001230220"/>
    </source>
</evidence>
<dbReference type="Gene3D" id="3.90.950.10">
    <property type="match status" value="1"/>
</dbReference>
<gene>
    <name evidence="2" type="ORF">J2S15_000135</name>
</gene>
<protein>
    <recommendedName>
        <fullName evidence="4">Non-canonical purine NTP pyrophosphatase</fullName>
    </recommendedName>
</protein>
<sequence length="212" mass="24416">MKKLLCATNNPSKKKYFEQLIDKNELKLVTIDELEICVNVKETGSTPVENALLKAQAFYKATQLPSIAFDSALYFEDFALDDPIQPKDKIRRINGKTLNDDEMIDYYMKVARINGGKLSAYYVDGYALVNKDGIAFTYQSQNSKAFSFYIVDKQHKTMVEGEPLNSISVSKQSLRYYYDISEDDQELQERRIKMKLEIDKLKEFVKKGLLGK</sequence>
<keyword evidence="1" id="KW-0378">Hydrolase</keyword>
<proteinExistence type="predicted"/>